<accession>A0A433JK26</accession>
<protein>
    <submittedName>
        <fullName evidence="1">Uncharacterized protein</fullName>
    </submittedName>
</protein>
<dbReference type="RefSeq" id="WP_126953315.1">
    <property type="nucleotide sequence ID" value="NZ_RZGR01000010.1"/>
</dbReference>
<gene>
    <name evidence="1" type="ORF">EKM59_04765</name>
</gene>
<sequence length="63" mass="6992">MCHSKNELERFFSAAGAHIKQVPAERKSEFLNDFVTAYCQQAGCAADAIPVSFWCLQILAVKT</sequence>
<dbReference type="Proteomes" id="UP000288012">
    <property type="component" value="Unassembled WGS sequence"/>
</dbReference>
<evidence type="ECO:0000313" key="1">
    <source>
        <dbReference type="EMBL" id="RUQ88852.1"/>
    </source>
</evidence>
<name>A0A433JK26_9GAMM</name>
<reference evidence="1 2" key="1">
    <citation type="submission" date="2018-12" db="EMBL/GenBank/DDBJ databases">
        <title>Legionella sp,whole genome shotgun sequence.</title>
        <authorList>
            <person name="Wu H."/>
        </authorList>
    </citation>
    <scope>NUCLEOTIDE SEQUENCE [LARGE SCALE GENOMIC DNA]</scope>
    <source>
        <strain evidence="2">km714</strain>
    </source>
</reference>
<dbReference type="EMBL" id="RZGR01000010">
    <property type="protein sequence ID" value="RUQ88852.1"/>
    <property type="molecule type" value="Genomic_DNA"/>
</dbReference>
<dbReference type="AlphaFoldDB" id="A0A433JK26"/>
<organism evidence="1 2">
    <name type="scientific">Legionella septentrionalis</name>
    <dbReference type="NCBI Taxonomy" id="2498109"/>
    <lineage>
        <taxon>Bacteria</taxon>
        <taxon>Pseudomonadati</taxon>
        <taxon>Pseudomonadota</taxon>
        <taxon>Gammaproteobacteria</taxon>
        <taxon>Legionellales</taxon>
        <taxon>Legionellaceae</taxon>
        <taxon>Legionella</taxon>
    </lineage>
</organism>
<evidence type="ECO:0000313" key="2">
    <source>
        <dbReference type="Proteomes" id="UP000288012"/>
    </source>
</evidence>
<proteinExistence type="predicted"/>
<keyword evidence="2" id="KW-1185">Reference proteome</keyword>
<comment type="caution">
    <text evidence="1">The sequence shown here is derived from an EMBL/GenBank/DDBJ whole genome shotgun (WGS) entry which is preliminary data.</text>
</comment>
<dbReference type="OrthoDB" id="9760689at2"/>